<dbReference type="EMBL" id="AVOT02027729">
    <property type="protein sequence ID" value="MBW0519921.1"/>
    <property type="molecule type" value="Genomic_DNA"/>
</dbReference>
<protein>
    <submittedName>
        <fullName evidence="2">Uncharacterized protein</fullName>
    </submittedName>
</protein>
<organism evidence="2 3">
    <name type="scientific">Austropuccinia psidii MF-1</name>
    <dbReference type="NCBI Taxonomy" id="1389203"/>
    <lineage>
        <taxon>Eukaryota</taxon>
        <taxon>Fungi</taxon>
        <taxon>Dikarya</taxon>
        <taxon>Basidiomycota</taxon>
        <taxon>Pucciniomycotina</taxon>
        <taxon>Pucciniomycetes</taxon>
        <taxon>Pucciniales</taxon>
        <taxon>Sphaerophragmiaceae</taxon>
        <taxon>Austropuccinia</taxon>
    </lineage>
</organism>
<accession>A0A9Q3EJC3</accession>
<keyword evidence="3" id="KW-1185">Reference proteome</keyword>
<feature type="region of interest" description="Disordered" evidence="1">
    <location>
        <begin position="1"/>
        <end position="23"/>
    </location>
</feature>
<feature type="compositionally biased region" description="Polar residues" evidence="1">
    <location>
        <begin position="1"/>
        <end position="17"/>
    </location>
</feature>
<evidence type="ECO:0000313" key="3">
    <source>
        <dbReference type="Proteomes" id="UP000765509"/>
    </source>
</evidence>
<dbReference type="Proteomes" id="UP000765509">
    <property type="component" value="Unassembled WGS sequence"/>
</dbReference>
<name>A0A9Q3EJC3_9BASI</name>
<dbReference type="AlphaFoldDB" id="A0A9Q3EJC3"/>
<evidence type="ECO:0000313" key="2">
    <source>
        <dbReference type="EMBL" id="MBW0519921.1"/>
    </source>
</evidence>
<proteinExistence type="predicted"/>
<comment type="caution">
    <text evidence="2">The sequence shown here is derived from an EMBL/GenBank/DDBJ whole genome shotgun (WGS) entry which is preliminary data.</text>
</comment>
<gene>
    <name evidence="2" type="ORF">O181_059636</name>
</gene>
<reference evidence="2" key="1">
    <citation type="submission" date="2021-03" db="EMBL/GenBank/DDBJ databases">
        <title>Draft genome sequence of rust myrtle Austropuccinia psidii MF-1, a brazilian biotype.</title>
        <authorList>
            <person name="Quecine M.C."/>
            <person name="Pachon D.M.R."/>
            <person name="Bonatelli M.L."/>
            <person name="Correr F.H."/>
            <person name="Franceschini L.M."/>
            <person name="Leite T.F."/>
            <person name="Margarido G.R.A."/>
            <person name="Almeida C.A."/>
            <person name="Ferrarezi J.A."/>
            <person name="Labate C.A."/>
        </authorList>
    </citation>
    <scope>NUCLEOTIDE SEQUENCE</scope>
    <source>
        <strain evidence="2">MF-1</strain>
    </source>
</reference>
<evidence type="ECO:0000256" key="1">
    <source>
        <dbReference type="SAM" id="MobiDB-lite"/>
    </source>
</evidence>
<sequence>MNRHTPQGTQNLTNTPGENKKTSEKLTVILDSEKQSAGKGESLIKNSYQYCIIKEEQGVIKTKFNTISQKEVIVKEISGITYLDPSCKFVTKKKSLKRILSPKKLVKSIFKIIKKEREILSHKPKQKSTPEEINPRAPT</sequence>